<dbReference type="PROSITE" id="PS51257">
    <property type="entry name" value="PROKAR_LIPOPROTEIN"/>
    <property type="match status" value="1"/>
</dbReference>
<protein>
    <submittedName>
        <fullName evidence="2">VCBS repeat-containing protein</fullName>
    </submittedName>
</protein>
<dbReference type="KEGG" id="scyp:JYB88_16165"/>
<dbReference type="SUPFAM" id="SSF69318">
    <property type="entry name" value="Integrin alpha N-terminal domain"/>
    <property type="match status" value="1"/>
</dbReference>
<name>A0A974XJR1_9GAMM</name>
<organism evidence="2 3">
    <name type="scientific">Shewanella cyperi</name>
    <dbReference type="NCBI Taxonomy" id="2814292"/>
    <lineage>
        <taxon>Bacteria</taxon>
        <taxon>Pseudomonadati</taxon>
        <taxon>Pseudomonadota</taxon>
        <taxon>Gammaproteobacteria</taxon>
        <taxon>Alteromonadales</taxon>
        <taxon>Shewanellaceae</taxon>
        <taxon>Shewanella</taxon>
    </lineage>
</organism>
<sequence>MRTLLPFGAIALLLAGCGGSSESASPETQPTPPVVVTPPTPTPQEVMTAIHDKTNVANDSYSRFDIVGDGIMLVYSATNTNQVVNNLVVADIHHTLMVDYTDPSNIKVTDIGLGTVARGTAVGDFDSDGVPDYYAYSHGHEFNDANGSSDYWAVEGDNVVYLSTSQYQGKRVGGGYTHGACIGDFNGDGFADIFDVNVYKNSPLVRYGDGNGNFQSPQDAPLELREPVEQFFASCTVIDTNDDAINDVVLGRNSDYFQSLNGHTVLLGNSNGIEYGYQTDIPSYDGVNGIPGTLKMFNVNDRYVIAFVTDYRHVWAELLEVTNNGLVLADSLPLSADGESAHDAELINGEMVIMSANATELPIYYTQPLSHVKIVDGKLVEEVRTR</sequence>
<dbReference type="AlphaFoldDB" id="A0A974XJR1"/>
<keyword evidence="3" id="KW-1185">Reference proteome</keyword>
<gene>
    <name evidence="2" type="ORF">JYB88_16165</name>
</gene>
<evidence type="ECO:0000256" key="1">
    <source>
        <dbReference type="SAM" id="SignalP"/>
    </source>
</evidence>
<keyword evidence="1" id="KW-0732">Signal</keyword>
<reference evidence="2 3" key="1">
    <citation type="submission" date="2021-03" db="EMBL/GenBank/DDBJ databases">
        <title>Novel species identification of genus Shewanella.</title>
        <authorList>
            <person name="Liu G."/>
            <person name="Zhang Q."/>
        </authorList>
    </citation>
    <scope>NUCLEOTIDE SEQUENCE [LARGE SCALE GENOMIC DNA]</scope>
    <source>
        <strain evidence="2 3">FJAT-53726</strain>
    </source>
</reference>
<dbReference type="RefSeq" id="WP_207324779.1">
    <property type="nucleotide sequence ID" value="NZ_CP071504.1"/>
</dbReference>
<feature type="signal peptide" evidence="1">
    <location>
        <begin position="1"/>
        <end position="24"/>
    </location>
</feature>
<dbReference type="InterPro" id="IPR028994">
    <property type="entry name" value="Integrin_alpha_N"/>
</dbReference>
<feature type="chain" id="PRO_5038099531" evidence="1">
    <location>
        <begin position="25"/>
        <end position="386"/>
    </location>
</feature>
<dbReference type="EMBL" id="CP071504">
    <property type="protein sequence ID" value="QSX29705.1"/>
    <property type="molecule type" value="Genomic_DNA"/>
</dbReference>
<accession>A0A974XJR1</accession>
<dbReference type="Gene3D" id="2.130.10.130">
    <property type="entry name" value="Integrin alpha, N-terminal"/>
    <property type="match status" value="1"/>
</dbReference>
<proteinExistence type="predicted"/>
<evidence type="ECO:0000313" key="3">
    <source>
        <dbReference type="Proteomes" id="UP000663281"/>
    </source>
</evidence>
<evidence type="ECO:0000313" key="2">
    <source>
        <dbReference type="EMBL" id="QSX29705.1"/>
    </source>
</evidence>
<dbReference type="Proteomes" id="UP000663281">
    <property type="component" value="Chromosome"/>
</dbReference>